<feature type="transmembrane region" description="Helical" evidence="1">
    <location>
        <begin position="25"/>
        <end position="44"/>
    </location>
</feature>
<feature type="transmembrane region" description="Helical" evidence="1">
    <location>
        <begin position="359"/>
        <end position="383"/>
    </location>
</feature>
<feature type="transmembrane region" description="Helical" evidence="1">
    <location>
        <begin position="166"/>
        <end position="188"/>
    </location>
</feature>
<dbReference type="Pfam" id="PF07613">
    <property type="entry name" value="DUF1576"/>
    <property type="match status" value="2"/>
</dbReference>
<feature type="transmembrane region" description="Helical" evidence="1">
    <location>
        <begin position="200"/>
        <end position="221"/>
    </location>
</feature>
<dbReference type="InterPro" id="IPR011470">
    <property type="entry name" value="DUF1576"/>
</dbReference>
<keyword evidence="1" id="KW-0812">Transmembrane</keyword>
<organism evidence="2 3">
    <name type="scientific">Aerococcus agrisoli</name>
    <dbReference type="NCBI Taxonomy" id="2487350"/>
    <lineage>
        <taxon>Bacteria</taxon>
        <taxon>Bacillati</taxon>
        <taxon>Bacillota</taxon>
        <taxon>Bacilli</taxon>
        <taxon>Lactobacillales</taxon>
        <taxon>Aerococcaceae</taxon>
        <taxon>Aerococcus</taxon>
    </lineage>
</organism>
<feature type="transmembrane region" description="Helical" evidence="1">
    <location>
        <begin position="65"/>
        <end position="88"/>
    </location>
</feature>
<sequence>MARTLDQGLQKLLAYYFEQTAIKPLFFFTLAILFILFGLSIQPLPSIIDGYWTILISPSNLITDYFAVGGIGATFVNVGSLLLVNTYLIQKRVSKISGPLLAAMMTVMGFSFFGKNLYNTIPFFIGTYFYSKYSGNSLSRLMIAALFSSGLSPVVSIITFGQDLPIYVSMPIGIAVGIIIGFIIHPVAASFLRFHQGYNLYNIGFTAGVIGMIVTSIMLIFQLPVTYTIETKEITSPYVTLLFVCISIIFFLSGFALNGYSMKNYMKISKTSGRLITDFVTELGTPITLMNMGIQGLLSLSYVFLVGGHLDGAVIGGVLTVIGFSAFGKHPFNVTPVVIGVFLMQSAMSIGSPSSTNSLLAALFGTTLAPIAGSYGFFAGMIAGALHAAVVQNTSDSHAGLNLYNNGFSGGFVAAFLVPILDVIKERKQNNERTR</sequence>
<keyword evidence="1" id="KW-0472">Membrane</keyword>
<feature type="transmembrane region" description="Helical" evidence="1">
    <location>
        <begin position="300"/>
        <end position="327"/>
    </location>
</feature>
<evidence type="ECO:0000256" key="1">
    <source>
        <dbReference type="SAM" id="Phobius"/>
    </source>
</evidence>
<feature type="transmembrane region" description="Helical" evidence="1">
    <location>
        <begin position="138"/>
        <end position="160"/>
    </location>
</feature>
<name>A0A3N4G853_9LACT</name>
<keyword evidence="1" id="KW-1133">Transmembrane helix</keyword>
<keyword evidence="3" id="KW-1185">Reference proteome</keyword>
<feature type="transmembrane region" description="Helical" evidence="1">
    <location>
        <begin position="333"/>
        <end position="352"/>
    </location>
</feature>
<gene>
    <name evidence="2" type="ORF">EF384_07055</name>
</gene>
<dbReference type="OrthoDB" id="9776502at2"/>
<feature type="transmembrane region" description="Helical" evidence="1">
    <location>
        <begin position="100"/>
        <end position="118"/>
    </location>
</feature>
<evidence type="ECO:0000313" key="3">
    <source>
        <dbReference type="Proteomes" id="UP000273977"/>
    </source>
</evidence>
<proteinExistence type="predicted"/>
<protein>
    <submittedName>
        <fullName evidence="2">DUF1576 domain-containing protein</fullName>
    </submittedName>
</protein>
<accession>A0A3N4G853</accession>
<comment type="caution">
    <text evidence="2">The sequence shown here is derived from an EMBL/GenBank/DDBJ whole genome shotgun (WGS) entry which is preliminary data.</text>
</comment>
<feature type="transmembrane region" description="Helical" evidence="1">
    <location>
        <begin position="241"/>
        <end position="260"/>
    </location>
</feature>
<reference evidence="2 3" key="1">
    <citation type="submission" date="2018-11" db="EMBL/GenBank/DDBJ databases">
        <title>Aerococcus sp. SJQ22, whole genome shotgun sequence.</title>
        <authorList>
            <person name="Sun L."/>
            <person name="Gao X."/>
            <person name="Chen W."/>
            <person name="Huang K."/>
        </authorList>
    </citation>
    <scope>NUCLEOTIDE SEQUENCE [LARGE SCALE GENOMIC DNA]</scope>
    <source>
        <strain evidence="2 3">SJQ22</strain>
    </source>
</reference>
<dbReference type="EMBL" id="RKMG01000022">
    <property type="protein sequence ID" value="RPA58923.1"/>
    <property type="molecule type" value="Genomic_DNA"/>
</dbReference>
<dbReference type="AlphaFoldDB" id="A0A3N4G853"/>
<dbReference type="RefSeq" id="WP_123780627.1">
    <property type="nucleotide sequence ID" value="NZ_RKMG01000022.1"/>
</dbReference>
<dbReference type="Proteomes" id="UP000273977">
    <property type="component" value="Unassembled WGS sequence"/>
</dbReference>
<evidence type="ECO:0000313" key="2">
    <source>
        <dbReference type="EMBL" id="RPA58923.1"/>
    </source>
</evidence>
<feature type="transmembrane region" description="Helical" evidence="1">
    <location>
        <begin position="403"/>
        <end position="424"/>
    </location>
</feature>